<dbReference type="EMBL" id="JACNIG010000253">
    <property type="protein sequence ID" value="MBC8432905.1"/>
    <property type="molecule type" value="Genomic_DNA"/>
</dbReference>
<comment type="subcellular location">
    <subcellularLocation>
        <location evidence="1">Membrane</location>
        <topology evidence="1">Multi-pass membrane protein</topology>
    </subcellularLocation>
</comment>
<comment type="caution">
    <text evidence="8">The sequence shown here is derived from an EMBL/GenBank/DDBJ whole genome shotgun (WGS) entry which is preliminary data.</text>
</comment>
<feature type="transmembrane region" description="Helical" evidence="6">
    <location>
        <begin position="77"/>
        <end position="94"/>
    </location>
</feature>
<keyword evidence="3" id="KW-0813">Transport</keyword>
<dbReference type="InterPro" id="IPR058533">
    <property type="entry name" value="Cation_efflux_TM"/>
</dbReference>
<sequence length="123" mass="13881">MKSTDDHDKRTCPDHSHEIHDHETLAHSCPHHHVDMEDTSGSRLLMTLVLNFIIPVVQIVGGLYAHSMALISDATHNFSYFTAILISCVAFGIGKKGASAQNTFGYRRAEMRKREFALRTFLR</sequence>
<evidence type="ECO:0000256" key="3">
    <source>
        <dbReference type="ARBA" id="ARBA00022906"/>
    </source>
</evidence>
<keyword evidence="3" id="KW-0864">Zinc transport</keyword>
<evidence type="ECO:0000256" key="5">
    <source>
        <dbReference type="ARBA" id="ARBA00023136"/>
    </source>
</evidence>
<keyword evidence="3" id="KW-0862">Zinc</keyword>
<feature type="transmembrane region" description="Helical" evidence="6">
    <location>
        <begin position="44"/>
        <end position="65"/>
    </location>
</feature>
<dbReference type="GO" id="GO:0005385">
    <property type="term" value="F:zinc ion transmembrane transporter activity"/>
    <property type="evidence" value="ECO:0007669"/>
    <property type="project" value="TreeGrafter"/>
</dbReference>
<evidence type="ECO:0000313" key="9">
    <source>
        <dbReference type="Proteomes" id="UP000605201"/>
    </source>
</evidence>
<evidence type="ECO:0000256" key="6">
    <source>
        <dbReference type="SAM" id="Phobius"/>
    </source>
</evidence>
<evidence type="ECO:0000259" key="7">
    <source>
        <dbReference type="Pfam" id="PF01545"/>
    </source>
</evidence>
<evidence type="ECO:0000256" key="1">
    <source>
        <dbReference type="ARBA" id="ARBA00004141"/>
    </source>
</evidence>
<evidence type="ECO:0000313" key="8">
    <source>
        <dbReference type="EMBL" id="MBC8432905.1"/>
    </source>
</evidence>
<reference evidence="8 9" key="1">
    <citation type="submission" date="2020-08" db="EMBL/GenBank/DDBJ databases">
        <title>Bridging the membrane lipid divide: bacteria of the FCB group superphylum have the potential to synthesize archaeal ether lipids.</title>
        <authorList>
            <person name="Villanueva L."/>
            <person name="Von Meijenfeldt F.A.B."/>
            <person name="Westbye A.B."/>
            <person name="Yadav S."/>
            <person name="Hopmans E.C."/>
            <person name="Dutilh B.E."/>
            <person name="Sinninghe Damste J.S."/>
        </authorList>
    </citation>
    <scope>NUCLEOTIDE SEQUENCE [LARGE SCALE GENOMIC DNA]</scope>
    <source>
        <strain evidence="8">NIOZ-UU17</strain>
    </source>
</reference>
<dbReference type="PANTHER" id="PTHR11562">
    <property type="entry name" value="CATION EFFLUX PROTEIN/ ZINC TRANSPORTER"/>
    <property type="match status" value="1"/>
</dbReference>
<dbReference type="GO" id="GO:0005886">
    <property type="term" value="C:plasma membrane"/>
    <property type="evidence" value="ECO:0007669"/>
    <property type="project" value="TreeGrafter"/>
</dbReference>
<feature type="domain" description="Cation efflux protein transmembrane" evidence="7">
    <location>
        <begin position="45"/>
        <end position="110"/>
    </location>
</feature>
<dbReference type="PANTHER" id="PTHR11562:SF17">
    <property type="entry name" value="RE54080P-RELATED"/>
    <property type="match status" value="1"/>
</dbReference>
<dbReference type="Proteomes" id="UP000605201">
    <property type="component" value="Unassembled WGS sequence"/>
</dbReference>
<dbReference type="InterPro" id="IPR050681">
    <property type="entry name" value="CDF/SLC30A"/>
</dbReference>
<dbReference type="SUPFAM" id="SSF161111">
    <property type="entry name" value="Cation efflux protein transmembrane domain-like"/>
    <property type="match status" value="1"/>
</dbReference>
<evidence type="ECO:0000256" key="4">
    <source>
        <dbReference type="ARBA" id="ARBA00022989"/>
    </source>
</evidence>
<accession>A0A8J6TT48</accession>
<gene>
    <name evidence="8" type="ORF">H8D96_13425</name>
</gene>
<evidence type="ECO:0000256" key="2">
    <source>
        <dbReference type="ARBA" id="ARBA00022692"/>
    </source>
</evidence>
<proteinExistence type="predicted"/>
<keyword evidence="2 6" id="KW-0812">Transmembrane</keyword>
<keyword evidence="3" id="KW-0406">Ion transport</keyword>
<keyword evidence="5 6" id="KW-0472">Membrane</keyword>
<protein>
    <submittedName>
        <fullName evidence="8">Cation transporter</fullName>
    </submittedName>
</protein>
<dbReference type="Pfam" id="PF01545">
    <property type="entry name" value="Cation_efflux"/>
    <property type="match status" value="1"/>
</dbReference>
<organism evidence="8 9">
    <name type="scientific">Candidatus Desulfatibia vada</name>
    <dbReference type="NCBI Taxonomy" id="2841696"/>
    <lineage>
        <taxon>Bacteria</taxon>
        <taxon>Pseudomonadati</taxon>
        <taxon>Thermodesulfobacteriota</taxon>
        <taxon>Desulfobacteria</taxon>
        <taxon>Desulfobacterales</taxon>
        <taxon>Desulfobacterales incertae sedis</taxon>
        <taxon>Candidatus Desulfatibia</taxon>
    </lineage>
</organism>
<dbReference type="Gene3D" id="1.20.1510.10">
    <property type="entry name" value="Cation efflux protein transmembrane domain"/>
    <property type="match status" value="1"/>
</dbReference>
<name>A0A8J6TT48_9BACT</name>
<keyword evidence="4 6" id="KW-1133">Transmembrane helix</keyword>
<dbReference type="InterPro" id="IPR027469">
    <property type="entry name" value="Cation_efflux_TMD_sf"/>
</dbReference>
<dbReference type="AlphaFoldDB" id="A0A8J6TT48"/>